<evidence type="ECO:0000256" key="4">
    <source>
        <dbReference type="ARBA" id="ARBA00023211"/>
    </source>
</evidence>
<evidence type="ECO:0000313" key="9">
    <source>
        <dbReference type="EMBL" id="KRM69552.1"/>
    </source>
</evidence>
<dbReference type="HAMAP" id="MF_01518">
    <property type="entry name" value="Adenine_deamin"/>
    <property type="match status" value="1"/>
</dbReference>
<dbReference type="InterPro" id="IPR026912">
    <property type="entry name" value="Adenine_deam_C"/>
</dbReference>
<dbReference type="EC" id="3.5.4.2" evidence="2 6"/>
<comment type="catalytic activity">
    <reaction evidence="5 6">
        <text>adenine + H2O + H(+) = hypoxanthine + NH4(+)</text>
        <dbReference type="Rhea" id="RHEA:23688"/>
        <dbReference type="ChEBI" id="CHEBI:15377"/>
        <dbReference type="ChEBI" id="CHEBI:15378"/>
        <dbReference type="ChEBI" id="CHEBI:16708"/>
        <dbReference type="ChEBI" id="CHEBI:17368"/>
        <dbReference type="ChEBI" id="CHEBI:28938"/>
        <dbReference type="EC" id="3.5.4.2"/>
    </reaction>
</comment>
<dbReference type="AlphaFoldDB" id="A0A0R2ARQ6"/>
<comment type="cofactor">
    <cofactor evidence="6">
        <name>Mn(2+)</name>
        <dbReference type="ChEBI" id="CHEBI:29035"/>
    </cofactor>
</comment>
<evidence type="ECO:0000256" key="6">
    <source>
        <dbReference type="HAMAP-Rule" id="MF_01518"/>
    </source>
</evidence>
<comment type="similarity">
    <text evidence="1 6">Belongs to the metallo-dependent hydrolases superfamily. Adenine deaminase family.</text>
</comment>
<dbReference type="STRING" id="1423781.FD06_GL001040"/>
<keyword evidence="4 6" id="KW-0464">Manganese</keyword>
<dbReference type="InterPro" id="IPR006679">
    <property type="entry name" value="Adenine_deam"/>
</dbReference>
<proteinExistence type="inferred from homology"/>
<evidence type="ECO:0000313" key="10">
    <source>
        <dbReference type="Proteomes" id="UP000052012"/>
    </source>
</evidence>
<dbReference type="InterPro" id="IPR011059">
    <property type="entry name" value="Metal-dep_hydrolase_composite"/>
</dbReference>
<protein>
    <recommendedName>
        <fullName evidence="2 6">Adenine deaminase</fullName>
        <shortName evidence="6">Adenase</shortName>
        <shortName evidence="6">Adenine aminase</shortName>
        <ecNumber evidence="2 6">3.5.4.2</ecNumber>
    </recommendedName>
</protein>
<evidence type="ECO:0000256" key="3">
    <source>
        <dbReference type="ARBA" id="ARBA00022801"/>
    </source>
</evidence>
<dbReference type="CDD" id="cd01295">
    <property type="entry name" value="AdeC"/>
    <property type="match status" value="1"/>
</dbReference>
<dbReference type="Pfam" id="PF01979">
    <property type="entry name" value="Amidohydro_1"/>
    <property type="match status" value="1"/>
</dbReference>
<evidence type="ECO:0000256" key="5">
    <source>
        <dbReference type="ARBA" id="ARBA00047720"/>
    </source>
</evidence>
<sequence length="558" mass="61942">MMEKVDLCITNGNVLNVFTRSFEKNTLWIKNGKIVATGNQFNTIQAKTIINASDKYIVPGFIDSHVHIESSLVAPSELAKVILPMGTTSIFTDPHEIANVSGVDGIKYMIEDARQTPLDVFVMLPSSVPCTPFEDNGATLKAKDLHPLYKFPEVKGLAEVMDYPAVEKRDTDIMEKINDALNHHLQVDGHGAGMNREQLDVYRQAEISTDHECTDLQGINDRLAEGFKVFLREGTVERDLQNTIQIVNEGNAQRFSFCTDDKFINTIIEEGGINFAIKLAIQYGVKPETAYTMASYNAAMAHKIDDLGALSTGYKADLVFINNPKAVDVNKVMKDGKFIQENDFETKTLNFQSNTMNHHFTKADLKLELSNDECNVIGICPNHIETKHLIKKVPIENGEFKADLKNDVLKMVDVERHHNSGTYGLALVSGFKLNEGAVATTVAHDSHNLLAFGTSDDAIYRAIEEVTKVGGGISVVDDEKTLATMPLKIAGLMSDKSWQKASEDLSAITNAYKKISNDIDFNPFITLSFLSLPVIPTIKLTNRGLYDFEQQKFINIAR</sequence>
<organism evidence="9 10">
    <name type="scientific">Apilactobacillus ozensis DSM 23829 = JCM 17196</name>
    <dbReference type="NCBI Taxonomy" id="1423781"/>
    <lineage>
        <taxon>Bacteria</taxon>
        <taxon>Bacillati</taxon>
        <taxon>Bacillota</taxon>
        <taxon>Bacilli</taxon>
        <taxon>Lactobacillales</taxon>
        <taxon>Lactobacillaceae</taxon>
        <taxon>Apilactobacillus</taxon>
    </lineage>
</organism>
<dbReference type="Gene3D" id="3.20.20.140">
    <property type="entry name" value="Metal-dependent hydrolases"/>
    <property type="match status" value="1"/>
</dbReference>
<dbReference type="PATRIC" id="fig|1423781.4.peg.1080"/>
<dbReference type="Gene3D" id="2.30.40.10">
    <property type="entry name" value="Urease, subunit C, domain 1"/>
    <property type="match status" value="1"/>
</dbReference>
<feature type="domain" description="Amidohydrolase-related" evidence="7">
    <location>
        <begin position="56"/>
        <end position="338"/>
    </location>
</feature>
<dbReference type="InterPro" id="IPR032466">
    <property type="entry name" value="Metal_Hydrolase"/>
</dbReference>
<name>A0A0R2ARQ6_9LACO</name>
<comment type="caution">
    <text evidence="9">The sequence shown here is derived from an EMBL/GenBank/DDBJ whole genome shotgun (WGS) entry which is preliminary data.</text>
</comment>
<dbReference type="SUPFAM" id="SSF51556">
    <property type="entry name" value="Metallo-dependent hydrolases"/>
    <property type="match status" value="1"/>
</dbReference>
<dbReference type="NCBIfam" id="TIGR01178">
    <property type="entry name" value="ade"/>
    <property type="match status" value="1"/>
</dbReference>
<dbReference type="EMBL" id="AYYQ01000003">
    <property type="protein sequence ID" value="KRM69552.1"/>
    <property type="molecule type" value="Genomic_DNA"/>
</dbReference>
<evidence type="ECO:0000256" key="2">
    <source>
        <dbReference type="ARBA" id="ARBA00012782"/>
    </source>
</evidence>
<keyword evidence="3 6" id="KW-0378">Hydrolase</keyword>
<dbReference type="InterPro" id="IPR006680">
    <property type="entry name" value="Amidohydro-rel"/>
</dbReference>
<dbReference type="PANTHER" id="PTHR11113:SF2">
    <property type="entry name" value="ADENINE DEAMINASE"/>
    <property type="match status" value="1"/>
</dbReference>
<dbReference type="OrthoDB" id="9775607at2"/>
<dbReference type="Proteomes" id="UP000052012">
    <property type="component" value="Unassembled WGS sequence"/>
</dbReference>
<dbReference type="GO" id="GO:0006146">
    <property type="term" value="P:adenine catabolic process"/>
    <property type="evidence" value="ECO:0007669"/>
    <property type="project" value="InterPro"/>
</dbReference>
<evidence type="ECO:0000259" key="7">
    <source>
        <dbReference type="Pfam" id="PF01979"/>
    </source>
</evidence>
<evidence type="ECO:0000259" key="8">
    <source>
        <dbReference type="Pfam" id="PF13382"/>
    </source>
</evidence>
<dbReference type="GO" id="GO:0000034">
    <property type="term" value="F:adenine deaminase activity"/>
    <property type="evidence" value="ECO:0007669"/>
    <property type="project" value="UniProtKB-UniRule"/>
</dbReference>
<dbReference type="Pfam" id="PF13382">
    <property type="entry name" value="Adenine_deam_C"/>
    <property type="match status" value="1"/>
</dbReference>
<accession>A0A0R2ARQ6</accession>
<dbReference type="PANTHER" id="PTHR11113">
    <property type="entry name" value="N-ACETYLGLUCOSAMINE-6-PHOSPHATE DEACETYLASE"/>
    <property type="match status" value="1"/>
</dbReference>
<dbReference type="SUPFAM" id="SSF51338">
    <property type="entry name" value="Composite domain of metallo-dependent hydrolases"/>
    <property type="match status" value="1"/>
</dbReference>
<feature type="domain" description="Adenine deaminase C-terminal" evidence="8">
    <location>
        <begin position="384"/>
        <end position="551"/>
    </location>
</feature>
<keyword evidence="10" id="KW-1185">Reference proteome</keyword>
<gene>
    <name evidence="6" type="primary">ade</name>
    <name evidence="9" type="ORF">FD06_GL001040</name>
</gene>
<evidence type="ECO:0000256" key="1">
    <source>
        <dbReference type="ARBA" id="ARBA00006773"/>
    </source>
</evidence>
<reference evidence="9 10" key="1">
    <citation type="journal article" date="2015" name="Genome Announc.">
        <title>Expanding the biotechnology potential of lactobacilli through comparative genomics of 213 strains and associated genera.</title>
        <authorList>
            <person name="Sun Z."/>
            <person name="Harris H.M."/>
            <person name="McCann A."/>
            <person name="Guo C."/>
            <person name="Argimon S."/>
            <person name="Zhang W."/>
            <person name="Yang X."/>
            <person name="Jeffery I.B."/>
            <person name="Cooney J.C."/>
            <person name="Kagawa T.F."/>
            <person name="Liu W."/>
            <person name="Song Y."/>
            <person name="Salvetti E."/>
            <person name="Wrobel A."/>
            <person name="Rasinkangas P."/>
            <person name="Parkhill J."/>
            <person name="Rea M.C."/>
            <person name="O'Sullivan O."/>
            <person name="Ritari J."/>
            <person name="Douillard F.P."/>
            <person name="Paul Ross R."/>
            <person name="Yang R."/>
            <person name="Briner A.E."/>
            <person name="Felis G.E."/>
            <person name="de Vos W.M."/>
            <person name="Barrangou R."/>
            <person name="Klaenhammer T.R."/>
            <person name="Caufield P.W."/>
            <person name="Cui Y."/>
            <person name="Zhang H."/>
            <person name="O'Toole P.W."/>
        </authorList>
    </citation>
    <scope>NUCLEOTIDE SEQUENCE [LARGE SCALE GENOMIC DNA]</scope>
    <source>
        <strain evidence="9 10">DSM 23829</strain>
    </source>
</reference>